<dbReference type="AlphaFoldDB" id="A0A9X0DBV2"/>
<sequence>MIVFCVFISFQSIDKLKGAYLKIHIACYHIIKYRRNFPSLESVIMAKANKLFFSLVAVLISLASGEEGSFFTYNTQDGCNATLLCNLPGNVTWIYAATSQKIEGPRFQTSTHGFFSILLILDVSKNDGGNVTCVAKERNMTISLEVCYDKGNTAQCQSTIGGGDDCTESVFFSDCMKSCGLCPEPNCTAKTVLPTMMPTTANPQTTNDGNLVPTTESSSTRSSTTRVVERNNGSSLCTGFYNLYVLASSLFSIKILMFPNI</sequence>
<dbReference type="EMBL" id="MU825397">
    <property type="protein sequence ID" value="KAJ7394185.1"/>
    <property type="molecule type" value="Genomic_DNA"/>
</dbReference>
<gene>
    <name evidence="3" type="ORF">OS493_003866</name>
</gene>
<reference evidence="3" key="1">
    <citation type="submission" date="2023-01" db="EMBL/GenBank/DDBJ databases">
        <title>Genome assembly of the deep-sea coral Lophelia pertusa.</title>
        <authorList>
            <person name="Herrera S."/>
            <person name="Cordes E."/>
        </authorList>
    </citation>
    <scope>NUCLEOTIDE SEQUENCE</scope>
    <source>
        <strain evidence="3">USNM1676648</strain>
        <tissue evidence="3">Polyp</tissue>
    </source>
</reference>
<dbReference type="CDD" id="cd00096">
    <property type="entry name" value="Ig"/>
    <property type="match status" value="1"/>
</dbReference>
<evidence type="ECO:0000313" key="3">
    <source>
        <dbReference type="EMBL" id="KAJ7394185.1"/>
    </source>
</evidence>
<feature type="compositionally biased region" description="Low complexity" evidence="1">
    <location>
        <begin position="214"/>
        <end position="225"/>
    </location>
</feature>
<dbReference type="InterPro" id="IPR036179">
    <property type="entry name" value="Ig-like_dom_sf"/>
</dbReference>
<dbReference type="Proteomes" id="UP001163046">
    <property type="component" value="Unassembled WGS sequence"/>
</dbReference>
<protein>
    <recommendedName>
        <fullName evidence="2">Ig-like domain-containing protein</fullName>
    </recommendedName>
</protein>
<feature type="compositionally biased region" description="Polar residues" evidence="1">
    <location>
        <begin position="200"/>
        <end position="213"/>
    </location>
</feature>
<feature type="region of interest" description="Disordered" evidence="1">
    <location>
        <begin position="200"/>
        <end position="225"/>
    </location>
</feature>
<dbReference type="InterPro" id="IPR013783">
    <property type="entry name" value="Ig-like_fold"/>
</dbReference>
<dbReference type="OrthoDB" id="5987645at2759"/>
<evidence type="ECO:0000259" key="2">
    <source>
        <dbReference type="PROSITE" id="PS50835"/>
    </source>
</evidence>
<dbReference type="Gene3D" id="2.60.40.10">
    <property type="entry name" value="Immunoglobulins"/>
    <property type="match status" value="1"/>
</dbReference>
<dbReference type="InterPro" id="IPR007110">
    <property type="entry name" value="Ig-like_dom"/>
</dbReference>
<feature type="domain" description="Ig-like" evidence="2">
    <location>
        <begin position="38"/>
        <end position="143"/>
    </location>
</feature>
<evidence type="ECO:0000313" key="4">
    <source>
        <dbReference type="Proteomes" id="UP001163046"/>
    </source>
</evidence>
<accession>A0A9X0DBV2</accession>
<keyword evidence="4" id="KW-1185">Reference proteome</keyword>
<evidence type="ECO:0000256" key="1">
    <source>
        <dbReference type="SAM" id="MobiDB-lite"/>
    </source>
</evidence>
<comment type="caution">
    <text evidence="3">The sequence shown here is derived from an EMBL/GenBank/DDBJ whole genome shotgun (WGS) entry which is preliminary data.</text>
</comment>
<proteinExistence type="predicted"/>
<dbReference type="SUPFAM" id="SSF48726">
    <property type="entry name" value="Immunoglobulin"/>
    <property type="match status" value="1"/>
</dbReference>
<dbReference type="PROSITE" id="PS50835">
    <property type="entry name" value="IG_LIKE"/>
    <property type="match status" value="1"/>
</dbReference>
<name>A0A9X0DBV2_9CNID</name>
<organism evidence="3 4">
    <name type="scientific">Desmophyllum pertusum</name>
    <dbReference type="NCBI Taxonomy" id="174260"/>
    <lineage>
        <taxon>Eukaryota</taxon>
        <taxon>Metazoa</taxon>
        <taxon>Cnidaria</taxon>
        <taxon>Anthozoa</taxon>
        <taxon>Hexacorallia</taxon>
        <taxon>Scleractinia</taxon>
        <taxon>Caryophylliina</taxon>
        <taxon>Caryophylliidae</taxon>
        <taxon>Desmophyllum</taxon>
    </lineage>
</organism>